<reference evidence="2" key="1">
    <citation type="submission" date="2022-11" db="UniProtKB">
        <authorList>
            <consortium name="WormBaseParasite"/>
        </authorList>
    </citation>
    <scope>IDENTIFICATION</scope>
</reference>
<organism evidence="1 2">
    <name type="scientific">Ditylenchus dipsaci</name>
    <dbReference type="NCBI Taxonomy" id="166011"/>
    <lineage>
        <taxon>Eukaryota</taxon>
        <taxon>Metazoa</taxon>
        <taxon>Ecdysozoa</taxon>
        <taxon>Nematoda</taxon>
        <taxon>Chromadorea</taxon>
        <taxon>Rhabditida</taxon>
        <taxon>Tylenchina</taxon>
        <taxon>Tylenchomorpha</taxon>
        <taxon>Sphaerularioidea</taxon>
        <taxon>Anguinidae</taxon>
        <taxon>Anguininae</taxon>
        <taxon>Ditylenchus</taxon>
    </lineage>
</organism>
<protein>
    <submittedName>
        <fullName evidence="2">Uncharacterized protein</fullName>
    </submittedName>
</protein>
<proteinExistence type="predicted"/>
<keyword evidence="1" id="KW-1185">Reference proteome</keyword>
<dbReference type="WBParaSite" id="jg12495">
    <property type="protein sequence ID" value="jg12495"/>
    <property type="gene ID" value="jg12495"/>
</dbReference>
<name>A0A915CV71_9BILA</name>
<evidence type="ECO:0000313" key="1">
    <source>
        <dbReference type="Proteomes" id="UP000887574"/>
    </source>
</evidence>
<evidence type="ECO:0000313" key="2">
    <source>
        <dbReference type="WBParaSite" id="jg12495"/>
    </source>
</evidence>
<sequence>MCDSGEELRPLEDLGAETVVIRMLVVVEEASSEFGELVKLDSGAVGLAGVFGAVENPAVEISDSEVVFGASLLEVWLDGVVVSEEMELDSSELTVAEVNVDEALEVVVCLETRLSSGKPSGVSPLSISIWGCSGVVVCWPIGAVDKLAVELSTSSPVVIAGVLEGWMGFAELDSGWTGNVDEAVARLVGSVVVSLLGSGEVLSGLLLVISALRMVVPARVVGEGSNLMVVSTGIVDAESNFVVVGVLVGSIDAVKLDSVASVDIFSVLVAGSNWWWFQLV</sequence>
<accession>A0A915CV71</accession>
<dbReference type="AlphaFoldDB" id="A0A915CV71"/>
<dbReference type="Proteomes" id="UP000887574">
    <property type="component" value="Unplaced"/>
</dbReference>